<keyword evidence="2 10" id="KW-0444">Lipid biosynthesis</keyword>
<evidence type="ECO:0000313" key="11">
    <source>
        <dbReference type="EMBL" id="AGL90062.1"/>
    </source>
</evidence>
<evidence type="ECO:0000256" key="6">
    <source>
        <dbReference type="ARBA" id="ARBA00023098"/>
    </source>
</evidence>
<sequence>MVSIYFFFFFLLFYALGSFPTGLIIGKLTQKKDLRLVGSRNVGATNASRILGFKWGIVVFLFDFAKGLVPAIICLRFKNFKDLIFINGCDNRYKDIAICLLVILPIFGHMFSIFNKFKGGKAIATSVGVITAINPFIGLLGILFFALLFIFVGYASLASIMATLLVDLLLFFINHHPGITNISQNQILYFFIGLSTCFIILKHHSNIIRLWQGKEYKFSFIKKRK</sequence>
<dbReference type="UniPathway" id="UPA00085"/>
<dbReference type="NCBIfam" id="TIGR00023">
    <property type="entry name" value="glycerol-3-phosphate 1-O-acyltransferase PlsY"/>
    <property type="match status" value="1"/>
</dbReference>
<feature type="transmembrane region" description="Helical" evidence="10">
    <location>
        <begin position="50"/>
        <end position="73"/>
    </location>
</feature>
<dbReference type="PANTHER" id="PTHR30309:SF0">
    <property type="entry name" value="GLYCEROL-3-PHOSPHATE ACYLTRANSFERASE-RELATED"/>
    <property type="match status" value="1"/>
</dbReference>
<evidence type="ECO:0000256" key="10">
    <source>
        <dbReference type="HAMAP-Rule" id="MF_01043"/>
    </source>
</evidence>
<dbReference type="GO" id="GO:0043772">
    <property type="term" value="F:acyl-phosphate glycerol-3-phosphate acyltransferase activity"/>
    <property type="evidence" value="ECO:0007669"/>
    <property type="project" value="UniProtKB-UniRule"/>
</dbReference>
<comment type="similarity">
    <text evidence="10">Belongs to the PlsY family.</text>
</comment>
<keyword evidence="1 10" id="KW-1003">Cell membrane</keyword>
<keyword evidence="12" id="KW-1185">Reference proteome</keyword>
<dbReference type="PATRIC" id="fig|980422.3.peg.128"/>
<evidence type="ECO:0000256" key="4">
    <source>
        <dbReference type="ARBA" id="ARBA00022692"/>
    </source>
</evidence>
<keyword evidence="8 10" id="KW-0594">Phospholipid biosynthesis</keyword>
<dbReference type="SMART" id="SM01207">
    <property type="entry name" value="G3P_acyltransf"/>
    <property type="match status" value="1"/>
</dbReference>
<dbReference type="KEGG" id="nzs:SLY_0138"/>
<comment type="function">
    <text evidence="10">Catalyzes the transfer of an acyl group from acyl-phosphate (acyl-PO(4)) to glycerol-3-phosphate (G3P) to form lysophosphatidic acid (LPA). This enzyme utilizes acyl-phosphate as fatty acyl donor, but not acyl-CoA or acyl-ACP.</text>
</comment>
<accession>R4RW40</accession>
<organism evidence="11 12">
    <name type="scientific">Strawberry lethal yellows phytoplasma (CPA) str. NZSb11</name>
    <dbReference type="NCBI Taxonomy" id="980422"/>
    <lineage>
        <taxon>Bacteria</taxon>
        <taxon>Bacillati</taxon>
        <taxon>Mycoplasmatota</taxon>
        <taxon>Mollicutes</taxon>
        <taxon>Acholeplasmatales</taxon>
        <taxon>Acholeplasmataceae</taxon>
        <taxon>Candidatus Phytoplasma</taxon>
        <taxon>16SrXII (Stolbur group)</taxon>
    </lineage>
</organism>
<dbReference type="PANTHER" id="PTHR30309">
    <property type="entry name" value="INNER MEMBRANE PROTEIN YGIH"/>
    <property type="match status" value="1"/>
</dbReference>
<dbReference type="Pfam" id="PF02660">
    <property type="entry name" value="G3P_acyltransf"/>
    <property type="match status" value="1"/>
</dbReference>
<evidence type="ECO:0000256" key="3">
    <source>
        <dbReference type="ARBA" id="ARBA00022679"/>
    </source>
</evidence>
<dbReference type="Proteomes" id="UP000013941">
    <property type="component" value="Chromosome"/>
</dbReference>
<dbReference type="HAMAP" id="MF_01043">
    <property type="entry name" value="PlsY"/>
    <property type="match status" value="1"/>
</dbReference>
<keyword evidence="6 10" id="KW-0443">Lipid metabolism</keyword>
<comment type="subcellular location">
    <subcellularLocation>
        <location evidence="10">Cell membrane</location>
        <topology evidence="10">Multi-pass membrane protein</topology>
    </subcellularLocation>
</comment>
<dbReference type="EMBL" id="CP002548">
    <property type="protein sequence ID" value="AGL90062.1"/>
    <property type="molecule type" value="Genomic_DNA"/>
</dbReference>
<dbReference type="EC" id="2.3.1.275" evidence="10"/>
<dbReference type="OrthoDB" id="9777124at2"/>
<dbReference type="HOGENOM" id="CLU_081254_4_0_14"/>
<dbReference type="RefSeq" id="WP_015637691.1">
    <property type="nucleotide sequence ID" value="NC_021236.1"/>
</dbReference>
<evidence type="ECO:0000256" key="1">
    <source>
        <dbReference type="ARBA" id="ARBA00022475"/>
    </source>
</evidence>
<comment type="pathway">
    <text evidence="10">Lipid metabolism; phospholipid metabolism.</text>
</comment>
<keyword evidence="7 10" id="KW-0472">Membrane</keyword>
<keyword evidence="5 10" id="KW-1133">Transmembrane helix</keyword>
<proteinExistence type="inferred from homology"/>
<feature type="transmembrane region" description="Helical" evidence="10">
    <location>
        <begin position="93"/>
        <end position="114"/>
    </location>
</feature>
<evidence type="ECO:0000313" key="12">
    <source>
        <dbReference type="Proteomes" id="UP000013941"/>
    </source>
</evidence>
<dbReference type="AlphaFoldDB" id="R4RW40"/>
<evidence type="ECO:0000256" key="5">
    <source>
        <dbReference type="ARBA" id="ARBA00022989"/>
    </source>
</evidence>
<evidence type="ECO:0000256" key="7">
    <source>
        <dbReference type="ARBA" id="ARBA00023136"/>
    </source>
</evidence>
<evidence type="ECO:0000256" key="8">
    <source>
        <dbReference type="ARBA" id="ARBA00023209"/>
    </source>
</evidence>
<protein>
    <recommendedName>
        <fullName evidence="10">Glycerol-3-phosphate acyltransferase</fullName>
    </recommendedName>
    <alternativeName>
        <fullName evidence="10">Acyl-PO4 G3P acyltransferase</fullName>
    </alternativeName>
    <alternativeName>
        <fullName evidence="10">Acyl-phosphate--glycerol-3-phosphate acyltransferase</fullName>
    </alternativeName>
    <alternativeName>
        <fullName evidence="10">G3P acyltransferase</fullName>
        <shortName evidence="10">GPAT</shortName>
        <ecNumber evidence="10">2.3.1.275</ecNumber>
    </alternativeName>
    <alternativeName>
        <fullName evidence="10">Lysophosphatidic acid synthase</fullName>
        <shortName evidence="10">LPA synthase</shortName>
    </alternativeName>
</protein>
<comment type="catalytic activity">
    <reaction evidence="10">
        <text>an acyl phosphate + sn-glycerol 3-phosphate = a 1-acyl-sn-glycero-3-phosphate + phosphate</text>
        <dbReference type="Rhea" id="RHEA:34075"/>
        <dbReference type="ChEBI" id="CHEBI:43474"/>
        <dbReference type="ChEBI" id="CHEBI:57597"/>
        <dbReference type="ChEBI" id="CHEBI:57970"/>
        <dbReference type="ChEBI" id="CHEBI:59918"/>
        <dbReference type="EC" id="2.3.1.275"/>
    </reaction>
</comment>
<gene>
    <name evidence="11" type="primary">ygiH</name>
    <name evidence="10" type="synonym">plsY</name>
    <name evidence="11" type="ORF">SLY_0138</name>
</gene>
<keyword evidence="3 10" id="KW-0808">Transferase</keyword>
<keyword evidence="9 10" id="KW-1208">Phospholipid metabolism</keyword>
<evidence type="ECO:0000256" key="2">
    <source>
        <dbReference type="ARBA" id="ARBA00022516"/>
    </source>
</evidence>
<name>R4RW40_PHYAS</name>
<feature type="transmembrane region" description="Helical" evidence="10">
    <location>
        <begin position="6"/>
        <end position="29"/>
    </location>
</feature>
<comment type="subunit">
    <text evidence="10">Probably interacts with PlsX.</text>
</comment>
<evidence type="ECO:0000256" key="9">
    <source>
        <dbReference type="ARBA" id="ARBA00023264"/>
    </source>
</evidence>
<feature type="transmembrane region" description="Helical" evidence="10">
    <location>
        <begin position="126"/>
        <end position="151"/>
    </location>
</feature>
<dbReference type="GO" id="GO:0005886">
    <property type="term" value="C:plasma membrane"/>
    <property type="evidence" value="ECO:0007669"/>
    <property type="project" value="UniProtKB-SubCell"/>
</dbReference>
<feature type="transmembrane region" description="Helical" evidence="10">
    <location>
        <begin position="157"/>
        <end position="175"/>
    </location>
</feature>
<keyword evidence="4 10" id="KW-0812">Transmembrane</keyword>
<dbReference type="GO" id="GO:0008654">
    <property type="term" value="P:phospholipid biosynthetic process"/>
    <property type="evidence" value="ECO:0007669"/>
    <property type="project" value="UniProtKB-UniRule"/>
</dbReference>
<reference evidence="11 12" key="1">
    <citation type="journal article" date="2013" name="BMC Genomics">
        <title>Comparison of the complete genome sequence of two closely related isolates of 'Candidatus Phytoplasma australiense' reveals genome plasticity.</title>
        <authorList>
            <person name="Andersen M.T."/>
            <person name="Liefting L.W."/>
            <person name="Havukkala I."/>
            <person name="Beever R.E."/>
        </authorList>
    </citation>
    <scope>NUCLEOTIDE SEQUENCE [LARGE SCALE GENOMIC DNA]</scope>
    <source>
        <strain evidence="11 12">NZSb11</strain>
    </source>
</reference>
<dbReference type="InterPro" id="IPR003811">
    <property type="entry name" value="G3P_acylTferase_PlsY"/>
</dbReference>
<feature type="transmembrane region" description="Helical" evidence="10">
    <location>
        <begin position="187"/>
        <end position="205"/>
    </location>
</feature>